<protein>
    <submittedName>
        <fullName evidence="2">Uncharacterized protein</fullName>
    </submittedName>
</protein>
<evidence type="ECO:0000256" key="1">
    <source>
        <dbReference type="SAM" id="Phobius"/>
    </source>
</evidence>
<keyword evidence="1" id="KW-0472">Membrane</keyword>
<keyword evidence="3" id="KW-1185">Reference proteome</keyword>
<feature type="transmembrane region" description="Helical" evidence="1">
    <location>
        <begin position="45"/>
        <end position="66"/>
    </location>
</feature>
<organism evidence="2 3">
    <name type="scientific">Rhizobium aethiopicum</name>
    <dbReference type="NCBI Taxonomy" id="1138170"/>
    <lineage>
        <taxon>Bacteria</taxon>
        <taxon>Pseudomonadati</taxon>
        <taxon>Pseudomonadota</taxon>
        <taxon>Alphaproteobacteria</taxon>
        <taxon>Hyphomicrobiales</taxon>
        <taxon>Rhizobiaceae</taxon>
        <taxon>Rhizobium/Agrobacterium group</taxon>
        <taxon>Rhizobium</taxon>
    </lineage>
</organism>
<dbReference type="RefSeq" id="WP_184457115.1">
    <property type="nucleotide sequence ID" value="NZ_JACIFV010000009.1"/>
</dbReference>
<sequence length="86" mass="9399">MEIVIAVAIWLGIGAAGSALSVEFFWRRGSFPMDVDLTDVGFFSVMAILGPINLIIGFLFALGWLFRKALKSSGIDPQAKILKARR</sequence>
<dbReference type="AlphaFoldDB" id="A0A7W6MHI1"/>
<keyword evidence="1" id="KW-0812">Transmembrane</keyword>
<dbReference type="Proteomes" id="UP000524492">
    <property type="component" value="Unassembled WGS sequence"/>
</dbReference>
<comment type="caution">
    <text evidence="2">The sequence shown here is derived from an EMBL/GenBank/DDBJ whole genome shotgun (WGS) entry which is preliminary data.</text>
</comment>
<keyword evidence="1" id="KW-1133">Transmembrane helix</keyword>
<evidence type="ECO:0000313" key="2">
    <source>
        <dbReference type="EMBL" id="MBB4192820.1"/>
    </source>
</evidence>
<evidence type="ECO:0000313" key="3">
    <source>
        <dbReference type="Proteomes" id="UP000524492"/>
    </source>
</evidence>
<gene>
    <name evidence="2" type="ORF">GGD53_002980</name>
</gene>
<dbReference type="EMBL" id="JACIFV010000009">
    <property type="protein sequence ID" value="MBB4192820.1"/>
    <property type="molecule type" value="Genomic_DNA"/>
</dbReference>
<reference evidence="2 3" key="1">
    <citation type="submission" date="2020-08" db="EMBL/GenBank/DDBJ databases">
        <title>Genomic Encyclopedia of Type Strains, Phase IV (KMG-V): Genome sequencing to study the core and pangenomes of soil and plant-associated prokaryotes.</title>
        <authorList>
            <person name="Whitman W."/>
        </authorList>
    </citation>
    <scope>NUCLEOTIDE SEQUENCE [LARGE SCALE GENOMIC DNA]</scope>
    <source>
        <strain evidence="2 3">SEMIA 4074</strain>
    </source>
</reference>
<name>A0A7W6MHI1_9HYPH</name>
<proteinExistence type="predicted"/>
<accession>A0A7W6MHI1</accession>